<evidence type="ECO:0000256" key="4">
    <source>
        <dbReference type="ARBA" id="ARBA00023143"/>
    </source>
</evidence>
<dbReference type="Proteomes" id="UP000462066">
    <property type="component" value="Unassembled WGS sequence"/>
</dbReference>
<evidence type="ECO:0000259" key="7">
    <source>
        <dbReference type="Pfam" id="PF07195"/>
    </source>
</evidence>
<dbReference type="GO" id="GO:0007155">
    <property type="term" value="P:cell adhesion"/>
    <property type="evidence" value="ECO:0007669"/>
    <property type="project" value="InterPro"/>
</dbReference>
<dbReference type="EMBL" id="MWIP01000012">
    <property type="protein sequence ID" value="KAF1685590.1"/>
    <property type="molecule type" value="Genomic_DNA"/>
</dbReference>
<comment type="function">
    <text evidence="5">Required for morphogenesis and for the elongation of the flagellar filament by facilitating polymerization of the flagellin monomers at the tip of growing filament. Forms a capping structure, which prevents flagellin subunits (transported through the central channel of the flagellum) from leaking out without polymerization at the distal end.</text>
</comment>
<dbReference type="AlphaFoldDB" id="A0A7V8GL70"/>
<dbReference type="Pfam" id="PF07195">
    <property type="entry name" value="FliD_C"/>
    <property type="match status" value="1"/>
</dbReference>
<dbReference type="GO" id="GO:0005576">
    <property type="term" value="C:extracellular region"/>
    <property type="evidence" value="ECO:0007669"/>
    <property type="project" value="UniProtKB-SubCell"/>
</dbReference>
<dbReference type="InterPro" id="IPR010809">
    <property type="entry name" value="FliD_C"/>
</dbReference>
<name>A0A7V8GL70_9GAMM</name>
<organism evidence="8 9">
    <name type="scientific">Pseudoxanthomonas broegbernensis</name>
    <dbReference type="NCBI Taxonomy" id="83619"/>
    <lineage>
        <taxon>Bacteria</taxon>
        <taxon>Pseudomonadati</taxon>
        <taxon>Pseudomonadota</taxon>
        <taxon>Gammaproteobacteria</taxon>
        <taxon>Lysobacterales</taxon>
        <taxon>Lysobacteraceae</taxon>
        <taxon>Pseudoxanthomonas</taxon>
    </lineage>
</organism>
<keyword evidence="5" id="KW-0964">Secreted</keyword>
<accession>A0A7V8GL70</accession>
<evidence type="ECO:0000256" key="2">
    <source>
        <dbReference type="ARBA" id="ARBA00011255"/>
    </source>
</evidence>
<comment type="caution">
    <text evidence="8">The sequence shown here is derived from an EMBL/GenBank/DDBJ whole genome shotgun (WGS) entry which is preliminary data.</text>
</comment>
<proteinExistence type="inferred from homology"/>
<dbReference type="RefSeq" id="WP_162311646.1">
    <property type="nucleotide sequence ID" value="NZ_JACHGU010000006.1"/>
</dbReference>
<keyword evidence="8" id="KW-0966">Cell projection</keyword>
<feature type="domain" description="Flagellar hook-associated protein 2 C-terminal" evidence="7">
    <location>
        <begin position="218"/>
        <end position="434"/>
    </location>
</feature>
<dbReference type="Pfam" id="PF02465">
    <property type="entry name" value="FliD_N"/>
    <property type="match status" value="1"/>
</dbReference>
<dbReference type="GO" id="GO:0009424">
    <property type="term" value="C:bacterial-type flagellum hook"/>
    <property type="evidence" value="ECO:0007669"/>
    <property type="project" value="UniProtKB-UniRule"/>
</dbReference>
<feature type="domain" description="Flagellar hook-associated protein 2 N-terminal" evidence="6">
    <location>
        <begin position="11"/>
        <end position="108"/>
    </location>
</feature>
<evidence type="ECO:0000313" key="8">
    <source>
        <dbReference type="EMBL" id="KAF1685590.1"/>
    </source>
</evidence>
<keyword evidence="8" id="KW-0969">Cilium</keyword>
<feature type="coiled-coil region" evidence="5">
    <location>
        <begin position="390"/>
        <end position="417"/>
    </location>
</feature>
<dbReference type="PANTHER" id="PTHR30288">
    <property type="entry name" value="FLAGELLAR CAP/ASSEMBLY PROTEIN FLID"/>
    <property type="match status" value="1"/>
</dbReference>
<reference evidence="8 9" key="1">
    <citation type="submission" date="2017-10" db="EMBL/GenBank/DDBJ databases">
        <title>Whole genome sequencing of Pseudoxanthomonas broegbernensis DSM 12573(T).</title>
        <authorList>
            <person name="Kumar S."/>
            <person name="Bansal K."/>
            <person name="Kaur A."/>
            <person name="Patil P."/>
            <person name="Sharma S."/>
            <person name="Patil P.B."/>
        </authorList>
    </citation>
    <scope>NUCLEOTIDE SEQUENCE [LARGE SCALE GENOMIC DNA]</scope>
    <source>
        <strain evidence="8 9">DSM 12573</strain>
    </source>
</reference>
<comment type="subcellular location">
    <subcellularLocation>
        <location evidence="5">Secreted</location>
    </subcellularLocation>
    <subcellularLocation>
        <location evidence="5">Bacterial flagellum</location>
    </subcellularLocation>
</comment>
<dbReference type="PANTHER" id="PTHR30288:SF0">
    <property type="entry name" value="FLAGELLAR HOOK-ASSOCIATED PROTEIN 2"/>
    <property type="match status" value="1"/>
</dbReference>
<keyword evidence="8" id="KW-0282">Flagellum</keyword>
<dbReference type="GO" id="GO:0071973">
    <property type="term" value="P:bacterial-type flagellum-dependent cell motility"/>
    <property type="evidence" value="ECO:0007669"/>
    <property type="project" value="TreeGrafter"/>
</dbReference>
<dbReference type="InterPro" id="IPR040026">
    <property type="entry name" value="FliD"/>
</dbReference>
<dbReference type="InterPro" id="IPR003481">
    <property type="entry name" value="FliD_N"/>
</dbReference>
<evidence type="ECO:0000313" key="9">
    <source>
        <dbReference type="Proteomes" id="UP000462066"/>
    </source>
</evidence>
<keyword evidence="4 5" id="KW-0975">Bacterial flagellum</keyword>
<evidence type="ECO:0000256" key="5">
    <source>
        <dbReference type="RuleBase" id="RU362066"/>
    </source>
</evidence>
<keyword evidence="3 5" id="KW-0175">Coiled coil</keyword>
<evidence type="ECO:0000259" key="6">
    <source>
        <dbReference type="Pfam" id="PF02465"/>
    </source>
</evidence>
<dbReference type="Pfam" id="PF07196">
    <property type="entry name" value="Flagellin_IN"/>
    <property type="match status" value="1"/>
</dbReference>
<evidence type="ECO:0000256" key="1">
    <source>
        <dbReference type="ARBA" id="ARBA00009764"/>
    </source>
</evidence>
<dbReference type="InterPro" id="IPR010810">
    <property type="entry name" value="Flagellin_hook_IN_motif"/>
</dbReference>
<evidence type="ECO:0000256" key="3">
    <source>
        <dbReference type="ARBA" id="ARBA00023054"/>
    </source>
</evidence>
<protein>
    <recommendedName>
        <fullName evidence="5">Flagellar hook-associated protein 2</fullName>
        <shortName evidence="5">HAP2</shortName>
    </recommendedName>
    <alternativeName>
        <fullName evidence="5">Flagellar cap protein</fullName>
    </alternativeName>
</protein>
<dbReference type="GO" id="GO:0009421">
    <property type="term" value="C:bacterial-type flagellum filament cap"/>
    <property type="evidence" value="ECO:0007669"/>
    <property type="project" value="InterPro"/>
</dbReference>
<comment type="subunit">
    <text evidence="2 5">Homopentamer.</text>
</comment>
<keyword evidence="9" id="KW-1185">Reference proteome</keyword>
<comment type="similarity">
    <text evidence="1 5">Belongs to the FliD family.</text>
</comment>
<gene>
    <name evidence="8" type="ORF">B1992_11525</name>
</gene>
<sequence>MATISFSGLGSGLDIGSLVDQLVAAERRPAERTITSSASKINSQLSALGTLKSSYSNLQAALLKLTASIGTPSHSTSVDSNAGFTASAGSSAAAGRYEVEVIALAQSHKLASGAFAEDAAVGSGTLHIGFGDKTLDVAIDADATLEQIARAVNRAAGGSGVTASVVNADDGQHLVFNATGPGSAGALTITTSGGDGGLAALVYDPDNGAATLQEVVAATDARLKVDGFERTATSNAVADLVPGLTLNLTKAKPGETFAVRVARDDGALKSNLQSLVGAFNAANTVLRSVSSYNAETKTASILTGDAMVRGMQQQLRSLVGSNVSELMALGVTIAKDGTLSLDSAKFDSAMAADPDSLNKLFGKEGTLSTRFDALLKGVLDSHSGSLTLRTNGLNKRIDGLSDQMDALNRRMEAVEARYLAQFTAMDTLVAQMQSTSSYLTQQLSALQAKTNK</sequence>